<sequence>MKKNLKKLVALGLVATTGTTLLAGCGGSDKGGSKDGKVELVMSVWDSDQEPVMKQMAEAYSKENPNVTVKTQLTTWNEYWTKLEASATGGSAPDIITMNVLHVEEYADAGILMDLTDAEKESDLKVHDNFPAPLVDGYTVEGKLYGIPKDFDTNAVFYNKEIFDQAGVAYPTDGWTFEDFRKTCEDLQAAGLPDGVYPTAINRNSGQTTYDAAVFANGGYFLNEDNTETGWDKKETIEGIQPWLDLVLDGLSPTLQQMTDTDPDSMFQGGQLAMYFSGNYMIPSYNKTLEGKYGIVKRPSFNGVDKDIINGLAFSVSANTKHPEEAKDFALWLGSKEAQEIQGKSGTVISARNDCQELFLDTHKDLNLQVFLDNVPNTELLPHCKVTAKLSQVEKTYLEQAWQGEITLEEACKSIKPEADAILDEMNAK</sequence>
<keyword evidence="3" id="KW-0813">Transport</keyword>
<dbReference type="Gene3D" id="3.40.190.10">
    <property type="entry name" value="Periplasmic binding protein-like II"/>
    <property type="match status" value="1"/>
</dbReference>
<comment type="similarity">
    <text evidence="2">Belongs to the bacterial solute-binding protein 1 family.</text>
</comment>
<evidence type="ECO:0000256" key="1">
    <source>
        <dbReference type="ARBA" id="ARBA00004196"/>
    </source>
</evidence>
<dbReference type="InterPro" id="IPR050490">
    <property type="entry name" value="Bact_solute-bd_prot1"/>
</dbReference>
<accession>A0A4R3JU17</accession>
<comment type="caution">
    <text evidence="7">The sequence shown here is derived from an EMBL/GenBank/DDBJ whole genome shotgun (WGS) entry which is preliminary data.</text>
</comment>
<dbReference type="EMBL" id="BHEO01000008">
    <property type="protein sequence ID" value="GBU05363.1"/>
    <property type="molecule type" value="Genomic_DNA"/>
</dbReference>
<dbReference type="InterPro" id="IPR006059">
    <property type="entry name" value="SBP"/>
</dbReference>
<evidence type="ECO:0000313" key="7">
    <source>
        <dbReference type="EMBL" id="TCS69854.1"/>
    </source>
</evidence>
<feature type="signal peptide" evidence="5">
    <location>
        <begin position="1"/>
        <end position="23"/>
    </location>
</feature>
<evidence type="ECO:0000313" key="6">
    <source>
        <dbReference type="EMBL" id="GBU05363.1"/>
    </source>
</evidence>
<dbReference type="Proteomes" id="UP000702954">
    <property type="component" value="Unassembled WGS sequence"/>
</dbReference>
<dbReference type="PROSITE" id="PS51257">
    <property type="entry name" value="PROKAR_LIPOPROTEIN"/>
    <property type="match status" value="1"/>
</dbReference>
<dbReference type="RefSeq" id="WP_016439293.1">
    <property type="nucleotide sequence ID" value="NZ_BHEO01000008.1"/>
</dbReference>
<gene>
    <name evidence="7" type="ORF">EDD74_10221</name>
    <name evidence="6" type="ORF">FAEUMB_19040</name>
</gene>
<protein>
    <submittedName>
        <fullName evidence="7">Carbohydrate ABC transporter substrate-binding protein (CUT1 family)</fullName>
    </submittedName>
    <submittedName>
        <fullName evidence="6">Sugar ABC transporter substrate-binding protein</fullName>
    </submittedName>
</protein>
<feature type="chain" id="PRO_5020737991" evidence="5">
    <location>
        <begin position="24"/>
        <end position="429"/>
    </location>
</feature>
<keyword evidence="9" id="KW-1185">Reference proteome</keyword>
<dbReference type="PANTHER" id="PTHR43649">
    <property type="entry name" value="ARABINOSE-BINDING PROTEIN-RELATED"/>
    <property type="match status" value="1"/>
</dbReference>
<name>A0A4R3JU17_9FIRM</name>
<dbReference type="AlphaFoldDB" id="A0A4R3JU17"/>
<evidence type="ECO:0000256" key="5">
    <source>
        <dbReference type="SAM" id="SignalP"/>
    </source>
</evidence>
<dbReference type="GO" id="GO:0030313">
    <property type="term" value="C:cell envelope"/>
    <property type="evidence" value="ECO:0007669"/>
    <property type="project" value="UniProtKB-SubCell"/>
</dbReference>
<proteinExistence type="inferred from homology"/>
<dbReference type="Pfam" id="PF01547">
    <property type="entry name" value="SBP_bac_1"/>
    <property type="match status" value="1"/>
</dbReference>
<evidence type="ECO:0000256" key="3">
    <source>
        <dbReference type="ARBA" id="ARBA00022448"/>
    </source>
</evidence>
<comment type="subcellular location">
    <subcellularLocation>
        <location evidence="1">Cell envelope</location>
    </subcellularLocation>
</comment>
<reference evidence="7 8" key="2">
    <citation type="submission" date="2019-03" db="EMBL/GenBank/DDBJ databases">
        <title>Genomic Encyclopedia of Type Strains, Phase IV (KMG-IV): sequencing the most valuable type-strain genomes for metagenomic binning, comparative biology and taxonomic classification.</title>
        <authorList>
            <person name="Goeker M."/>
        </authorList>
    </citation>
    <scope>NUCLEOTIDE SEQUENCE [LARGE SCALE GENOMIC DNA]</scope>
    <source>
        <strain evidence="7 8">DSM 103426</strain>
    </source>
</reference>
<dbReference type="Proteomes" id="UP000294613">
    <property type="component" value="Unassembled WGS sequence"/>
</dbReference>
<reference evidence="6 9" key="1">
    <citation type="journal article" date="2018" name="Int. J. Syst. Evol. Microbiol.">
        <title>Draft Genome Sequence of Faecalimonas umbilicata JCM 30896T, an Acetate-Producing Bacterium Isolated from Human Feces.</title>
        <authorList>
            <person name="Sakamoto M."/>
            <person name="Ikeyama N."/>
            <person name="Yuki M."/>
            <person name="Ohkuma M."/>
        </authorList>
    </citation>
    <scope>NUCLEOTIDE SEQUENCE [LARGE SCALE GENOMIC DNA]</scope>
    <source>
        <strain evidence="6 9">EGH7</strain>
    </source>
</reference>
<evidence type="ECO:0000313" key="8">
    <source>
        <dbReference type="Proteomes" id="UP000294613"/>
    </source>
</evidence>
<evidence type="ECO:0000256" key="4">
    <source>
        <dbReference type="ARBA" id="ARBA00022729"/>
    </source>
</evidence>
<dbReference type="PANTHER" id="PTHR43649:SF31">
    <property type="entry name" value="SN-GLYCEROL-3-PHOSPHATE-BINDING PERIPLASMIC PROTEIN UGPB"/>
    <property type="match status" value="1"/>
</dbReference>
<dbReference type="SUPFAM" id="SSF53850">
    <property type="entry name" value="Periplasmic binding protein-like II"/>
    <property type="match status" value="1"/>
</dbReference>
<evidence type="ECO:0000313" key="9">
    <source>
        <dbReference type="Proteomes" id="UP000702954"/>
    </source>
</evidence>
<dbReference type="EMBL" id="SLZV01000002">
    <property type="protein sequence ID" value="TCS69854.1"/>
    <property type="molecule type" value="Genomic_DNA"/>
</dbReference>
<keyword evidence="4 5" id="KW-0732">Signal</keyword>
<organism evidence="7 8">
    <name type="scientific">Faecalimonas umbilicata</name>
    <dbReference type="NCBI Taxonomy" id="1912855"/>
    <lineage>
        <taxon>Bacteria</taxon>
        <taxon>Bacillati</taxon>
        <taxon>Bacillota</taxon>
        <taxon>Clostridia</taxon>
        <taxon>Lachnospirales</taxon>
        <taxon>Lachnospiraceae</taxon>
        <taxon>Faecalimonas</taxon>
    </lineage>
</organism>
<evidence type="ECO:0000256" key="2">
    <source>
        <dbReference type="ARBA" id="ARBA00008520"/>
    </source>
</evidence>
<dbReference type="CDD" id="cd13585">
    <property type="entry name" value="PBP2_TMBP_like"/>
    <property type="match status" value="1"/>
</dbReference>